<dbReference type="GO" id="GO:0009225">
    <property type="term" value="P:nucleotide-sugar metabolic process"/>
    <property type="evidence" value="ECO:0007669"/>
    <property type="project" value="TreeGrafter"/>
</dbReference>
<dbReference type="GO" id="GO:0005634">
    <property type="term" value="C:nucleus"/>
    <property type="evidence" value="ECO:0007669"/>
    <property type="project" value="TreeGrafter"/>
</dbReference>
<gene>
    <name evidence="6" type="ORF">MIND_00585700</name>
</gene>
<feature type="domain" description="PARG catalytic Macro" evidence="4">
    <location>
        <begin position="277"/>
        <end position="442"/>
    </location>
</feature>
<accession>A0A8H6W8X0</accession>
<evidence type="ECO:0000313" key="7">
    <source>
        <dbReference type="Proteomes" id="UP000636479"/>
    </source>
</evidence>
<protein>
    <recommendedName>
        <fullName evidence="2">poly(ADP-ribose) glycohydrolase</fullName>
        <ecNumber evidence="2">3.2.1.143</ecNumber>
    </recommendedName>
</protein>
<evidence type="ECO:0000256" key="1">
    <source>
        <dbReference type="ARBA" id="ARBA00009545"/>
    </source>
</evidence>
<comment type="caution">
    <text evidence="6">The sequence shown here is derived from an EMBL/GenBank/DDBJ whole genome shotgun (WGS) entry which is preliminary data.</text>
</comment>
<dbReference type="GO" id="GO:0005737">
    <property type="term" value="C:cytoplasm"/>
    <property type="evidence" value="ECO:0007669"/>
    <property type="project" value="TreeGrafter"/>
</dbReference>
<reference evidence="6" key="1">
    <citation type="submission" date="2020-05" db="EMBL/GenBank/DDBJ databases">
        <title>Mycena genomes resolve the evolution of fungal bioluminescence.</title>
        <authorList>
            <person name="Tsai I.J."/>
        </authorList>
    </citation>
    <scope>NUCLEOTIDE SEQUENCE</scope>
    <source>
        <strain evidence="6">171206Taipei</strain>
    </source>
</reference>
<evidence type="ECO:0000259" key="5">
    <source>
        <dbReference type="Pfam" id="PF20811"/>
    </source>
</evidence>
<evidence type="ECO:0000256" key="3">
    <source>
        <dbReference type="ARBA" id="ARBA00022801"/>
    </source>
</evidence>
<dbReference type="InterPro" id="IPR048362">
    <property type="entry name" value="PARG_helical"/>
</dbReference>
<dbReference type="GO" id="GO:0006282">
    <property type="term" value="P:regulation of DNA repair"/>
    <property type="evidence" value="ECO:0007669"/>
    <property type="project" value="InterPro"/>
</dbReference>
<name>A0A8H6W8X0_9AGAR</name>
<evidence type="ECO:0000259" key="4">
    <source>
        <dbReference type="Pfam" id="PF05028"/>
    </source>
</evidence>
<dbReference type="OrthoDB" id="1937899at2759"/>
<dbReference type="GO" id="GO:0004649">
    <property type="term" value="F:poly(ADP-ribose) glycohydrolase activity"/>
    <property type="evidence" value="ECO:0007669"/>
    <property type="project" value="UniProtKB-EC"/>
</dbReference>
<dbReference type="InterPro" id="IPR046372">
    <property type="entry name" value="PARG_cat_C"/>
</dbReference>
<dbReference type="EC" id="3.2.1.143" evidence="2"/>
<dbReference type="PANTHER" id="PTHR12837">
    <property type="entry name" value="POLY ADP-RIBOSE GLYCOHYDROLASE"/>
    <property type="match status" value="1"/>
</dbReference>
<evidence type="ECO:0000313" key="6">
    <source>
        <dbReference type="EMBL" id="KAF7303564.1"/>
    </source>
</evidence>
<dbReference type="Proteomes" id="UP000636479">
    <property type="component" value="Unassembled WGS sequence"/>
</dbReference>
<dbReference type="EMBL" id="JACAZF010000005">
    <property type="protein sequence ID" value="KAF7303564.1"/>
    <property type="molecule type" value="Genomic_DNA"/>
</dbReference>
<sequence length="499" mass="54768">MPGGVVLPHSALCVVNDRLSLVDQACSGSCPFSSSLQQDPPHDGDDPIFFLHVLRHTPGIAPPAANATDLFDALDTIAVTLRGETDDLGFLREFFGPESVFWDAKEHLFGVTSTRRERFFDCVWPRIVDIALNLPNLFPSGHAPTLVSVEKIHLTRQQTACLVAHQFLCTLPRAGGKAYEELDSMDLHIWFSRDQPHPYAVQAYLTALIVFLERTVMEEDVDRDTTFTLTGPFAPSDSTRNRSFCPVELDVRGHDAIVISPQSVGLQYSADVGASNACVISANKHPGFGRTASQEEMHVGCSPASWVLKLVMPTSGLPDDQALVVEGCELIVEMTGFSRSARLSGISLSENKWSSRTMLFMDALPFDAYDTTTSTAIIPDLLPGNVEREFKKACAAFNSAPYDQIITGHWGCGSFAGNKPVKAIIQWCAASMSGIGRLKFICWPGEDESFPDEFSGFIELVANGGYTVANLLDVLLKLRTDDEPARHKSHFVTQFDFLF</sequence>
<keyword evidence="7" id="KW-1185">Reference proteome</keyword>
<evidence type="ECO:0000256" key="2">
    <source>
        <dbReference type="ARBA" id="ARBA00012255"/>
    </source>
</evidence>
<dbReference type="InterPro" id="IPR007724">
    <property type="entry name" value="Poly_GlycHdrlase"/>
</dbReference>
<dbReference type="GO" id="GO:0005975">
    <property type="term" value="P:carbohydrate metabolic process"/>
    <property type="evidence" value="ECO:0007669"/>
    <property type="project" value="InterPro"/>
</dbReference>
<dbReference type="Pfam" id="PF05028">
    <property type="entry name" value="PARG_cat_C"/>
    <property type="match status" value="1"/>
</dbReference>
<feature type="domain" description="PARG helical" evidence="5">
    <location>
        <begin position="114"/>
        <end position="216"/>
    </location>
</feature>
<dbReference type="Pfam" id="PF20811">
    <property type="entry name" value="PARG_cat_N"/>
    <property type="match status" value="1"/>
</dbReference>
<dbReference type="RefSeq" id="XP_037220536.1">
    <property type="nucleotide sequence ID" value="XM_037362615.1"/>
</dbReference>
<keyword evidence="3" id="KW-0378">Hydrolase</keyword>
<dbReference type="AlphaFoldDB" id="A0A8H6W8X0"/>
<dbReference type="GO" id="GO:1990966">
    <property type="term" value="P:ATP generation from poly-ADP-D-ribose"/>
    <property type="evidence" value="ECO:0007669"/>
    <property type="project" value="TreeGrafter"/>
</dbReference>
<organism evidence="6 7">
    <name type="scientific">Mycena indigotica</name>
    <dbReference type="NCBI Taxonomy" id="2126181"/>
    <lineage>
        <taxon>Eukaryota</taxon>
        <taxon>Fungi</taxon>
        <taxon>Dikarya</taxon>
        <taxon>Basidiomycota</taxon>
        <taxon>Agaricomycotina</taxon>
        <taxon>Agaricomycetes</taxon>
        <taxon>Agaricomycetidae</taxon>
        <taxon>Agaricales</taxon>
        <taxon>Marasmiineae</taxon>
        <taxon>Mycenaceae</taxon>
        <taxon>Mycena</taxon>
    </lineage>
</organism>
<dbReference type="GeneID" id="59345131"/>
<comment type="similarity">
    <text evidence="1">Belongs to the poly(ADP-ribose) glycohydrolase family.</text>
</comment>
<dbReference type="PANTHER" id="PTHR12837:SF0">
    <property type="entry name" value="POLY(ADP-RIBOSE) GLYCOHYDROLASE"/>
    <property type="match status" value="1"/>
</dbReference>
<proteinExistence type="inferred from homology"/>